<dbReference type="Gene3D" id="3.40.50.1820">
    <property type="entry name" value="alpha/beta hydrolase"/>
    <property type="match status" value="2"/>
</dbReference>
<keyword evidence="9" id="KW-0732">Signal</keyword>
<comment type="subcellular location">
    <subcellularLocation>
        <location evidence="1">Secreted</location>
    </subcellularLocation>
</comment>
<keyword evidence="6" id="KW-1015">Disulfide bond</keyword>
<dbReference type="PANTHER" id="PTHR43142:SF1">
    <property type="entry name" value="CARBOXYLIC ESTER HYDROLASE"/>
    <property type="match status" value="1"/>
</dbReference>
<comment type="similarity">
    <text evidence="2">Belongs to the type-B carboxylesterase/lipase family.</text>
</comment>
<evidence type="ECO:0000256" key="6">
    <source>
        <dbReference type="ARBA" id="ARBA00023157"/>
    </source>
</evidence>
<name>A0ABM3JHJ6_BACDO</name>
<dbReference type="PROSITE" id="PS00122">
    <property type="entry name" value="CARBOXYLESTERASE_B_1"/>
    <property type="match status" value="1"/>
</dbReference>
<evidence type="ECO:0000256" key="7">
    <source>
        <dbReference type="ARBA" id="ARBA00023180"/>
    </source>
</evidence>
<evidence type="ECO:0000256" key="8">
    <source>
        <dbReference type="ARBA" id="ARBA00039155"/>
    </source>
</evidence>
<dbReference type="Proteomes" id="UP001652620">
    <property type="component" value="Chromosome 3"/>
</dbReference>
<accession>A0ABM3JHJ6</accession>
<gene>
    <name evidence="12" type="primary">LOC105229966</name>
</gene>
<keyword evidence="11" id="KW-1185">Reference proteome</keyword>
<dbReference type="Pfam" id="PF00135">
    <property type="entry name" value="COesterase"/>
    <property type="match status" value="2"/>
</dbReference>
<dbReference type="PANTHER" id="PTHR43142">
    <property type="entry name" value="CARBOXYLIC ESTER HYDROLASE"/>
    <property type="match status" value="1"/>
</dbReference>
<feature type="chain" id="PRO_5045153311" description="carboxylesterase" evidence="9">
    <location>
        <begin position="21"/>
        <end position="1156"/>
    </location>
</feature>
<evidence type="ECO:0000256" key="4">
    <source>
        <dbReference type="ARBA" id="ARBA00022525"/>
    </source>
</evidence>
<evidence type="ECO:0000256" key="2">
    <source>
        <dbReference type="ARBA" id="ARBA00005964"/>
    </source>
</evidence>
<proteinExistence type="inferred from homology"/>
<keyword evidence="5" id="KW-0378">Hydrolase</keyword>
<sequence>MYALLFVLVANYFNFPVTKAGGPEVCIDQLGCIEGVYATGSEGQQYEAFYGIPFAKPPIGELRFKNPLPVEPWNDKLMAQEPRTECIQYNPIPRIPTIGGEEDCLYLNLYRPKKASTEKLPILFYIHGGGFFSGTPGPAVNGPEYFMETNEVILVLAAYRLGQFGFLSTGDEHMTGNFGLKDQNMALKWVQKYIAAFNGDPSRVTIFGHSAGSFSAHFHMLSPASKGLFRNAVLMSGHANSPFLRQIDQKSQVIQLAKGVGITNASEMSSSELADALRNVPATDLLKAGVDHKLWSVYPFGTFRTTIEQESWPEPFLTEDMFKLIGSPKVPKTVPWIGGYTSSIGEGTVIALRLSTDPDLQAQFNKNFNDLFKLVMELNGTSYPERVDEVIERLVVEYMGGVRELNKNTIDGFLELLGDYFFTYPLYKTIASNVYSDGRANSLTGIIKFGYRGPITFTEIFTGSSRNLGAVHVDDLLYLYRMPYLVPNGYEKSTPERELVKKYVGLHVEYAKTGIVEAFNKMGPCSKEKFDQSDGAAICDYLSIVNDTELFQVENKWNVKRMKLWEYLDKTLFDIFDSQPIARVYRTAAVMKGISLLLTVLVYCANIGSIRANLPKVCLDGSSCVLGRYMSGNESDSFEAFLGIPYAKPPIGDLRFSNPQEVELWNGTLTALYPMPDCIQRNYLLISDPISGSEDCLYLNIYRPLNNTGRELPVMFYIHGGGFFAGSPSPSEEGPQYLMETSDVILVVTAYRLGPFGFLSTNDEEMTGNYGLKDQKLALQWVQKYISAFGGDPDRVTIFGHSAGGASVHSHLMNNNEEGLFSNAIMMSGAANSPFALPLKDPRDQVVQLAKAAGVTEAENLSSADLVQALRSIKPKTLLRAADDLKIWAEQPLVVFRPNVENDTWPGAFLKNDPRKPYIPFETGNDIPWIVGNAPAKGEGLVIALRLTSNKKLQKEFNKEFSKRLSIMLDLHLACDTEEVIESLVTKYMDGKRELNDETLDGFLQLLGDAYFVYPTYRLLKYNVDSNRTDFRGIINFDYRGPYSYTEYFSNSLKDFGTAHVDDSLFLFKGPQGVSYGYLKKSREAALVRRYVRLFQSFAENGYSDEFAGIEECSELNFPKCESLSIVKKEEPFESGIPWNIERMTFWESLYEICQF</sequence>
<dbReference type="InterPro" id="IPR029058">
    <property type="entry name" value="AB_hydrolase_fold"/>
</dbReference>
<dbReference type="SUPFAM" id="SSF53474">
    <property type="entry name" value="alpha/beta-Hydrolases"/>
    <property type="match status" value="2"/>
</dbReference>
<dbReference type="InterPro" id="IPR002018">
    <property type="entry name" value="CarbesteraseB"/>
</dbReference>
<dbReference type="PROSITE" id="PS00941">
    <property type="entry name" value="CARBOXYLESTERASE_B_2"/>
    <property type="match status" value="2"/>
</dbReference>
<dbReference type="InterPro" id="IPR019826">
    <property type="entry name" value="Carboxylesterase_B_AS"/>
</dbReference>
<evidence type="ECO:0000259" key="10">
    <source>
        <dbReference type="Pfam" id="PF00135"/>
    </source>
</evidence>
<feature type="domain" description="Carboxylesterase type B" evidence="10">
    <location>
        <begin position="625"/>
        <end position="1104"/>
    </location>
</feature>
<dbReference type="EC" id="3.1.1.1" evidence="8"/>
<evidence type="ECO:0000313" key="12">
    <source>
        <dbReference type="RefSeq" id="XP_049308711.1"/>
    </source>
</evidence>
<organism evidence="11 12">
    <name type="scientific">Bactrocera dorsalis</name>
    <name type="common">Oriental fruit fly</name>
    <name type="synonym">Dacus dorsalis</name>
    <dbReference type="NCBI Taxonomy" id="27457"/>
    <lineage>
        <taxon>Eukaryota</taxon>
        <taxon>Metazoa</taxon>
        <taxon>Ecdysozoa</taxon>
        <taxon>Arthropoda</taxon>
        <taxon>Hexapoda</taxon>
        <taxon>Insecta</taxon>
        <taxon>Pterygota</taxon>
        <taxon>Neoptera</taxon>
        <taxon>Endopterygota</taxon>
        <taxon>Diptera</taxon>
        <taxon>Brachycera</taxon>
        <taxon>Muscomorpha</taxon>
        <taxon>Tephritoidea</taxon>
        <taxon>Tephritidae</taxon>
        <taxon>Bactrocera</taxon>
        <taxon>Bactrocera</taxon>
    </lineage>
</organism>
<evidence type="ECO:0000256" key="3">
    <source>
        <dbReference type="ARBA" id="ARBA00022487"/>
    </source>
</evidence>
<dbReference type="RefSeq" id="XP_049308711.1">
    <property type="nucleotide sequence ID" value="XM_049452754.1"/>
</dbReference>
<dbReference type="GeneID" id="105229966"/>
<keyword evidence="4" id="KW-0964">Secreted</keyword>
<keyword evidence="3" id="KW-0719">Serine esterase</keyword>
<feature type="domain" description="Carboxylesterase type B" evidence="10">
    <location>
        <begin position="27"/>
        <end position="561"/>
    </location>
</feature>
<evidence type="ECO:0000313" key="11">
    <source>
        <dbReference type="Proteomes" id="UP001652620"/>
    </source>
</evidence>
<reference evidence="12" key="1">
    <citation type="submission" date="2025-08" db="UniProtKB">
        <authorList>
            <consortium name="RefSeq"/>
        </authorList>
    </citation>
    <scope>IDENTIFICATION</scope>
    <source>
        <tissue evidence="12">Adult</tissue>
    </source>
</reference>
<dbReference type="InterPro" id="IPR019819">
    <property type="entry name" value="Carboxylesterase_B_CS"/>
</dbReference>
<evidence type="ECO:0000256" key="1">
    <source>
        <dbReference type="ARBA" id="ARBA00004613"/>
    </source>
</evidence>
<evidence type="ECO:0000256" key="9">
    <source>
        <dbReference type="SAM" id="SignalP"/>
    </source>
</evidence>
<evidence type="ECO:0000256" key="5">
    <source>
        <dbReference type="ARBA" id="ARBA00022801"/>
    </source>
</evidence>
<keyword evidence="7" id="KW-0325">Glycoprotein</keyword>
<feature type="signal peptide" evidence="9">
    <location>
        <begin position="1"/>
        <end position="20"/>
    </location>
</feature>
<protein>
    <recommendedName>
        <fullName evidence="8">carboxylesterase</fullName>
        <ecNumber evidence="8">3.1.1.1</ecNumber>
    </recommendedName>
</protein>